<evidence type="ECO:0000256" key="2">
    <source>
        <dbReference type="ARBA" id="ARBA00004123"/>
    </source>
</evidence>
<dbReference type="GO" id="GO:0016787">
    <property type="term" value="F:hydrolase activity"/>
    <property type="evidence" value="ECO:0007669"/>
    <property type="project" value="UniProtKB-KW"/>
</dbReference>
<dbReference type="EMBL" id="SOYY01000019">
    <property type="protein sequence ID" value="KAA0708021.1"/>
    <property type="molecule type" value="Genomic_DNA"/>
</dbReference>
<keyword evidence="8" id="KW-0732">Signal</keyword>
<proteinExistence type="inferred from homology"/>
<name>A0A5A9NGQ5_9TELE</name>
<feature type="domain" description="DDE Tnp4" evidence="9">
    <location>
        <begin position="200"/>
        <end position="365"/>
    </location>
</feature>
<dbReference type="PANTHER" id="PTHR22930">
    <property type="match status" value="1"/>
</dbReference>
<dbReference type="GO" id="GO:0005634">
    <property type="term" value="C:nucleus"/>
    <property type="evidence" value="ECO:0007669"/>
    <property type="project" value="UniProtKB-SubCell"/>
</dbReference>
<dbReference type="InterPro" id="IPR045249">
    <property type="entry name" value="HARBI1-like"/>
</dbReference>
<dbReference type="Pfam" id="PF13359">
    <property type="entry name" value="DDE_Tnp_4"/>
    <property type="match status" value="1"/>
</dbReference>
<comment type="caution">
    <text evidence="10">The sequence shown here is derived from an EMBL/GenBank/DDBJ whole genome shotgun (WGS) entry which is preliminary data.</text>
</comment>
<gene>
    <name evidence="10" type="ORF">E1301_Tti014367</name>
</gene>
<evidence type="ECO:0000256" key="1">
    <source>
        <dbReference type="ARBA" id="ARBA00001968"/>
    </source>
</evidence>
<reference evidence="10 11" key="1">
    <citation type="journal article" date="2019" name="Mol. Ecol. Resour.">
        <title>Chromosome-level genome assembly of Triplophysa tibetana, a fish adapted to the harsh high-altitude environment of the Tibetan Plateau.</title>
        <authorList>
            <person name="Yang X."/>
            <person name="Liu H."/>
            <person name="Ma Z."/>
            <person name="Zou Y."/>
            <person name="Zou M."/>
            <person name="Mao Y."/>
            <person name="Li X."/>
            <person name="Wang H."/>
            <person name="Chen T."/>
            <person name="Wang W."/>
            <person name="Yang R."/>
        </authorList>
    </citation>
    <scope>NUCLEOTIDE SEQUENCE [LARGE SCALE GENOMIC DNA]</scope>
    <source>
        <strain evidence="10">TTIB1903HZAU</strain>
        <tissue evidence="10">Muscle</tissue>
    </source>
</reference>
<keyword evidence="5" id="KW-0479">Metal-binding</keyword>
<evidence type="ECO:0000256" key="3">
    <source>
        <dbReference type="ARBA" id="ARBA00006958"/>
    </source>
</evidence>
<keyword evidence="4" id="KW-0540">Nuclease</keyword>
<evidence type="ECO:0000313" key="10">
    <source>
        <dbReference type="EMBL" id="KAA0708021.1"/>
    </source>
</evidence>
<keyword evidence="11" id="KW-1185">Reference proteome</keyword>
<feature type="chain" id="PRO_5022969630" description="DDE Tnp4 domain-containing protein" evidence="8">
    <location>
        <begin position="26"/>
        <end position="418"/>
    </location>
</feature>
<accession>A0A5A9NGQ5</accession>
<evidence type="ECO:0000313" key="11">
    <source>
        <dbReference type="Proteomes" id="UP000324632"/>
    </source>
</evidence>
<feature type="signal peptide" evidence="8">
    <location>
        <begin position="1"/>
        <end position="25"/>
    </location>
</feature>
<comment type="similarity">
    <text evidence="3">Belongs to the HARBI1 family.</text>
</comment>
<dbReference type="InterPro" id="IPR027806">
    <property type="entry name" value="HARBI1_dom"/>
</dbReference>
<evidence type="ECO:0000256" key="4">
    <source>
        <dbReference type="ARBA" id="ARBA00022722"/>
    </source>
</evidence>
<evidence type="ECO:0000259" key="9">
    <source>
        <dbReference type="Pfam" id="PF13359"/>
    </source>
</evidence>
<sequence>MADDVLVFVLQELLSLIALLQQNLQLLCYCGEQQMLMDNNIRHMLLGPPRRTTRRATRRRFWVRPGRSSNWWDNFVKSVDVEDEWRENFRMSKPSLVALSEELSPYIEGQTTNMRAPIETLKKVALTLHYLSDVGQLKKTAHAFGVSRQAVSVVVRHTCKAIAIHLGPKYIKLPFTEAEAEDLVLGFHRAHGMPQCLGVVDGTHIDIKHPSNVSNSMDYINGKGKHSLNVQAVCDHKFRFIDVVIKWPGSVHDAQIFAHSKLNMYFETGKIPALKKQIVDHEDAVPIVVLGDPAYPLLPYLMKEYSNGGSTPQERHFGLCLCRARMVIGHAFGRLKARFSALKRPMDINLQDLPNVIYACFVLHNLCEDSMENVAEHSVLGAMQGDEDSQPPTLCNNILTDCNEGERVRRVLTMYLDP</sequence>
<evidence type="ECO:0000256" key="6">
    <source>
        <dbReference type="ARBA" id="ARBA00022801"/>
    </source>
</evidence>
<dbReference type="AlphaFoldDB" id="A0A5A9NGQ5"/>
<dbReference type="Proteomes" id="UP000324632">
    <property type="component" value="Chromosome 19"/>
</dbReference>
<evidence type="ECO:0000256" key="5">
    <source>
        <dbReference type="ARBA" id="ARBA00022723"/>
    </source>
</evidence>
<comment type="subcellular location">
    <subcellularLocation>
        <location evidence="2">Nucleus</location>
    </subcellularLocation>
</comment>
<organism evidence="10 11">
    <name type="scientific">Triplophysa tibetana</name>
    <dbReference type="NCBI Taxonomy" id="1572043"/>
    <lineage>
        <taxon>Eukaryota</taxon>
        <taxon>Metazoa</taxon>
        <taxon>Chordata</taxon>
        <taxon>Craniata</taxon>
        <taxon>Vertebrata</taxon>
        <taxon>Euteleostomi</taxon>
        <taxon>Actinopterygii</taxon>
        <taxon>Neopterygii</taxon>
        <taxon>Teleostei</taxon>
        <taxon>Ostariophysi</taxon>
        <taxon>Cypriniformes</taxon>
        <taxon>Nemacheilidae</taxon>
        <taxon>Triplophysa</taxon>
    </lineage>
</organism>
<evidence type="ECO:0000256" key="8">
    <source>
        <dbReference type="SAM" id="SignalP"/>
    </source>
</evidence>
<dbReference type="GO" id="GO:0046872">
    <property type="term" value="F:metal ion binding"/>
    <property type="evidence" value="ECO:0007669"/>
    <property type="project" value="UniProtKB-KW"/>
</dbReference>
<keyword evidence="6" id="KW-0378">Hydrolase</keyword>
<keyword evidence="7" id="KW-0539">Nucleus</keyword>
<comment type="cofactor">
    <cofactor evidence="1">
        <name>a divalent metal cation</name>
        <dbReference type="ChEBI" id="CHEBI:60240"/>
    </cofactor>
</comment>
<protein>
    <recommendedName>
        <fullName evidence="9">DDE Tnp4 domain-containing protein</fullName>
    </recommendedName>
</protein>
<dbReference type="PANTHER" id="PTHR22930:SF85">
    <property type="entry name" value="GH03217P-RELATED"/>
    <property type="match status" value="1"/>
</dbReference>
<dbReference type="GO" id="GO:0004518">
    <property type="term" value="F:nuclease activity"/>
    <property type="evidence" value="ECO:0007669"/>
    <property type="project" value="UniProtKB-KW"/>
</dbReference>
<evidence type="ECO:0000256" key="7">
    <source>
        <dbReference type="ARBA" id="ARBA00023242"/>
    </source>
</evidence>